<dbReference type="InterPro" id="IPR050984">
    <property type="entry name" value="Gfo/Idh/MocA_domain"/>
</dbReference>
<dbReference type="InterPro" id="IPR000683">
    <property type="entry name" value="Gfo/Idh/MocA-like_OxRdtase_N"/>
</dbReference>
<dbReference type="Pfam" id="PF01408">
    <property type="entry name" value="GFO_IDH_MocA"/>
    <property type="match status" value="1"/>
</dbReference>
<dbReference type="PANTHER" id="PTHR22604">
    <property type="entry name" value="OXIDOREDUCTASES"/>
    <property type="match status" value="1"/>
</dbReference>
<feature type="domain" description="Gfo/Idh/MocA-like oxidoreductase N-terminal" evidence="3">
    <location>
        <begin position="6"/>
        <end position="122"/>
    </location>
</feature>
<evidence type="ECO:0000259" key="4">
    <source>
        <dbReference type="Pfam" id="PF22725"/>
    </source>
</evidence>
<dbReference type="Proteomes" id="UP001145072">
    <property type="component" value="Unassembled WGS sequence"/>
</dbReference>
<sequence>MKQVKWGILSTADIGRQQVIPAIQRSNNGEVVAVASRGEKARQFAQELNIPKAYTNYEELLNDPDIDAVYIPLPNSLHKHWVIEATKQGKHVLCEKPAALDFEELNDMIDAANSHGVNFMEAFMYQYHPQHEKVKEVIASGAIGDVTLLQASFSFLLNDGNNIRLNPDLGGGALYDVGCYTIHSLCYILDQQPNHLFASAKIHPEFKVDTTVAGTLSFDNGVQANFDCSFDSTFRQKYQVVGSEGIIEVFGPYRPDVTETGSGLVRVTKSNGEVEEFNIEADQYKLQVEDFADAIIENRQPKYNSEKMINNMKVLDAVFKSIESGNRITL</sequence>
<evidence type="ECO:0000256" key="2">
    <source>
        <dbReference type="ARBA" id="ARBA00023002"/>
    </source>
</evidence>
<dbReference type="Pfam" id="PF22725">
    <property type="entry name" value="GFO_IDH_MocA_C3"/>
    <property type="match status" value="1"/>
</dbReference>
<protein>
    <submittedName>
        <fullName evidence="5">Gfo/Idh/MocA family oxidoreductase</fullName>
    </submittedName>
</protein>
<keyword evidence="6" id="KW-1185">Reference proteome</keyword>
<name>A0A9X4AIW7_9BACI</name>
<feature type="domain" description="GFO/IDH/MocA-like oxidoreductase" evidence="4">
    <location>
        <begin position="132"/>
        <end position="248"/>
    </location>
</feature>
<dbReference type="InterPro" id="IPR036291">
    <property type="entry name" value="NAD(P)-bd_dom_sf"/>
</dbReference>
<dbReference type="GO" id="GO:0000166">
    <property type="term" value="F:nucleotide binding"/>
    <property type="evidence" value="ECO:0007669"/>
    <property type="project" value="InterPro"/>
</dbReference>
<dbReference type="AlphaFoldDB" id="A0A9X4AIW7"/>
<evidence type="ECO:0000313" key="5">
    <source>
        <dbReference type="EMBL" id="MDC3421582.1"/>
    </source>
</evidence>
<dbReference type="EMBL" id="JAMQJZ010000012">
    <property type="protein sequence ID" value="MDC3421582.1"/>
    <property type="molecule type" value="Genomic_DNA"/>
</dbReference>
<dbReference type="GO" id="GO:0016491">
    <property type="term" value="F:oxidoreductase activity"/>
    <property type="evidence" value="ECO:0007669"/>
    <property type="project" value="UniProtKB-KW"/>
</dbReference>
<dbReference type="Gene3D" id="3.40.50.720">
    <property type="entry name" value="NAD(P)-binding Rossmann-like Domain"/>
    <property type="match status" value="1"/>
</dbReference>
<dbReference type="InterPro" id="IPR055170">
    <property type="entry name" value="GFO_IDH_MocA-like_dom"/>
</dbReference>
<reference evidence="5" key="1">
    <citation type="submission" date="2022-06" db="EMBL/GenBank/DDBJ databases">
        <title>Aquibacillus sp. a new bacterium isolated from soil saline samples.</title>
        <authorList>
            <person name="Galisteo C."/>
            <person name="De La Haba R."/>
            <person name="Sanchez-Porro C."/>
            <person name="Ventosa A."/>
        </authorList>
    </citation>
    <scope>NUCLEOTIDE SEQUENCE</scope>
    <source>
        <strain evidence="5">JCM 12387</strain>
    </source>
</reference>
<proteinExistence type="inferred from homology"/>
<dbReference type="Gene3D" id="3.30.360.10">
    <property type="entry name" value="Dihydrodipicolinate Reductase, domain 2"/>
    <property type="match status" value="1"/>
</dbReference>
<evidence type="ECO:0000259" key="3">
    <source>
        <dbReference type="Pfam" id="PF01408"/>
    </source>
</evidence>
<comment type="caution">
    <text evidence="5">The sequence shown here is derived from an EMBL/GenBank/DDBJ whole genome shotgun (WGS) entry which is preliminary data.</text>
</comment>
<dbReference type="SUPFAM" id="SSF55347">
    <property type="entry name" value="Glyceraldehyde-3-phosphate dehydrogenase-like, C-terminal domain"/>
    <property type="match status" value="1"/>
</dbReference>
<organism evidence="5 6">
    <name type="scientific">Aquibacillus koreensis</name>
    <dbReference type="NCBI Taxonomy" id="279446"/>
    <lineage>
        <taxon>Bacteria</taxon>
        <taxon>Bacillati</taxon>
        <taxon>Bacillota</taxon>
        <taxon>Bacilli</taxon>
        <taxon>Bacillales</taxon>
        <taxon>Bacillaceae</taxon>
        <taxon>Aquibacillus</taxon>
    </lineage>
</organism>
<comment type="similarity">
    <text evidence="1">Belongs to the Gfo/Idh/MocA family.</text>
</comment>
<evidence type="ECO:0000256" key="1">
    <source>
        <dbReference type="ARBA" id="ARBA00010928"/>
    </source>
</evidence>
<gene>
    <name evidence="5" type="ORF">NC661_14505</name>
</gene>
<dbReference type="RefSeq" id="WP_259870804.1">
    <property type="nucleotide sequence ID" value="NZ_JAMQJZ010000012.1"/>
</dbReference>
<dbReference type="SUPFAM" id="SSF51735">
    <property type="entry name" value="NAD(P)-binding Rossmann-fold domains"/>
    <property type="match status" value="1"/>
</dbReference>
<accession>A0A9X4AIW7</accession>
<evidence type="ECO:0000313" key="6">
    <source>
        <dbReference type="Proteomes" id="UP001145072"/>
    </source>
</evidence>
<keyword evidence="2" id="KW-0560">Oxidoreductase</keyword>
<dbReference type="PANTHER" id="PTHR22604:SF105">
    <property type="entry name" value="TRANS-1,2-DIHYDROBENZENE-1,2-DIOL DEHYDROGENASE"/>
    <property type="match status" value="1"/>
</dbReference>